<dbReference type="Proteomes" id="UP000182063">
    <property type="component" value="Chromosome"/>
</dbReference>
<dbReference type="PANTHER" id="PTHR47690">
    <property type="entry name" value="GLUCOKINASE"/>
    <property type="match status" value="1"/>
</dbReference>
<dbReference type="EMBL" id="CP018221">
    <property type="protein sequence ID" value="API59481.1"/>
    <property type="molecule type" value="Genomic_DNA"/>
</dbReference>
<dbReference type="GO" id="GO:0005829">
    <property type="term" value="C:cytosol"/>
    <property type="evidence" value="ECO:0007669"/>
    <property type="project" value="TreeGrafter"/>
</dbReference>
<keyword evidence="2 3" id="KW-0418">Kinase</keyword>
<dbReference type="STRING" id="1921510.BSL82_09305"/>
<keyword evidence="3" id="KW-0067">ATP-binding</keyword>
<reference evidence="6" key="1">
    <citation type="submission" date="2016-11" db="EMBL/GenBank/DDBJ databases">
        <title>Complete Genome Sequence of alachlor-degrading Sphingomonas sp. strain JJ-A5.</title>
        <authorList>
            <person name="Lee H."/>
            <person name="Ka J.-O."/>
        </authorList>
    </citation>
    <scope>NUCLEOTIDE SEQUENCE [LARGE SCALE GENOMIC DNA]</scope>
    <source>
        <strain evidence="6">JJ-A5</strain>
    </source>
</reference>
<dbReference type="EC" id="2.7.1.2" evidence="3"/>
<evidence type="ECO:0000313" key="5">
    <source>
        <dbReference type="EMBL" id="API59481.1"/>
    </source>
</evidence>
<dbReference type="NCBIfam" id="TIGR00749">
    <property type="entry name" value="glk"/>
    <property type="match status" value="1"/>
</dbReference>
<dbReference type="KEGG" id="sphj:BSL82_09305"/>
<dbReference type="GO" id="GO:0006096">
    <property type="term" value="P:glycolytic process"/>
    <property type="evidence" value="ECO:0007669"/>
    <property type="project" value="UniProtKB-UniRule"/>
</dbReference>
<dbReference type="GO" id="GO:0005524">
    <property type="term" value="F:ATP binding"/>
    <property type="evidence" value="ECO:0007669"/>
    <property type="project" value="UniProtKB-UniRule"/>
</dbReference>
<evidence type="ECO:0000256" key="1">
    <source>
        <dbReference type="ARBA" id="ARBA00022679"/>
    </source>
</evidence>
<gene>
    <name evidence="3" type="primary">glk</name>
    <name evidence="5" type="ORF">BSL82_09305</name>
</gene>
<dbReference type="HAMAP" id="MF_00524">
    <property type="entry name" value="Glucokinase"/>
    <property type="match status" value="1"/>
</dbReference>
<feature type="binding site" evidence="3">
    <location>
        <begin position="6"/>
        <end position="11"/>
    </location>
    <ligand>
        <name>ATP</name>
        <dbReference type="ChEBI" id="CHEBI:30616"/>
    </ligand>
</feature>
<keyword evidence="3" id="KW-0963">Cytoplasm</keyword>
<dbReference type="CDD" id="cd24008">
    <property type="entry name" value="ASKHA_NBD_GLK"/>
    <property type="match status" value="1"/>
</dbReference>
<keyword evidence="3" id="KW-0324">Glycolysis</keyword>
<dbReference type="OrthoDB" id="9800595at2"/>
<dbReference type="InterPro" id="IPR050201">
    <property type="entry name" value="Bacterial_glucokinase"/>
</dbReference>
<keyword evidence="6" id="KW-1185">Reference proteome</keyword>
<dbReference type="InterPro" id="IPR003836">
    <property type="entry name" value="Glucokinase"/>
</dbReference>
<dbReference type="Gene3D" id="3.40.367.20">
    <property type="match status" value="1"/>
</dbReference>
<dbReference type="PANTHER" id="PTHR47690:SF1">
    <property type="entry name" value="GLUCOKINASE"/>
    <property type="match status" value="1"/>
</dbReference>
<evidence type="ECO:0000256" key="2">
    <source>
        <dbReference type="ARBA" id="ARBA00022777"/>
    </source>
</evidence>
<keyword evidence="1 3" id="KW-0808">Transferase</keyword>
<comment type="similarity">
    <text evidence="3 4">Belongs to the bacterial glucokinase family.</text>
</comment>
<comment type="catalytic activity">
    <reaction evidence="3">
        <text>D-glucose + ATP = D-glucose 6-phosphate + ADP + H(+)</text>
        <dbReference type="Rhea" id="RHEA:17825"/>
        <dbReference type="ChEBI" id="CHEBI:4167"/>
        <dbReference type="ChEBI" id="CHEBI:15378"/>
        <dbReference type="ChEBI" id="CHEBI:30616"/>
        <dbReference type="ChEBI" id="CHEBI:61548"/>
        <dbReference type="ChEBI" id="CHEBI:456216"/>
        <dbReference type="EC" id="2.7.1.2"/>
    </reaction>
</comment>
<dbReference type="InterPro" id="IPR043129">
    <property type="entry name" value="ATPase_NBD"/>
</dbReference>
<comment type="subcellular location">
    <subcellularLocation>
        <location evidence="3">Cytoplasm</location>
    </subcellularLocation>
</comment>
<evidence type="ECO:0000256" key="3">
    <source>
        <dbReference type="HAMAP-Rule" id="MF_00524"/>
    </source>
</evidence>
<accession>A0A1L3ZV13</accession>
<dbReference type="RefSeq" id="WP_072597081.1">
    <property type="nucleotide sequence ID" value="NZ_CP018221.1"/>
</dbReference>
<name>A0A1L3ZV13_9SPHN</name>
<evidence type="ECO:0000256" key="4">
    <source>
        <dbReference type="RuleBase" id="RU004046"/>
    </source>
</evidence>
<dbReference type="SUPFAM" id="SSF53067">
    <property type="entry name" value="Actin-like ATPase domain"/>
    <property type="match status" value="1"/>
</dbReference>
<protein>
    <recommendedName>
        <fullName evidence="3">Glucokinase</fullName>
        <ecNumber evidence="3">2.7.1.2</ecNumber>
    </recommendedName>
    <alternativeName>
        <fullName evidence="3">Glucose kinase</fullName>
    </alternativeName>
</protein>
<sequence>MDIVAVDIGGTNARFAIASVEAGRVLKLGPPLTFKTNAHVGLEAAWAVFAASTEQPLPRKAAIAVAAPVEGDVVKLTNSSWVIRPLQLSQRLGLDQSIVINDFVAVGHAVAHAADGQFRHICGPDRPLPQEGVISIVGPGTGLGVAQLLRRKGRNFVSGTEGGHMDFAPLDELEDSMLGLLRSRYRRVSVERIVSGPGLANVHETLARIEGLPIRMQDDASLWKSALDGSDSLAVAALDRFCMSFGSVAGDLALAHGASALVIAGGVGQRLAGRLPDSGFRHRFTAKGRFEKRMGDIPVKLITHPQPGLLGAAAALAEQLHG</sequence>
<organism evidence="5 6">
    <name type="scientific">Tardibacter chloracetimidivorans</name>
    <dbReference type="NCBI Taxonomy" id="1921510"/>
    <lineage>
        <taxon>Bacteria</taxon>
        <taxon>Pseudomonadati</taxon>
        <taxon>Pseudomonadota</taxon>
        <taxon>Alphaproteobacteria</taxon>
        <taxon>Sphingomonadales</taxon>
        <taxon>Sphingomonadaceae</taxon>
        <taxon>Tardibacter</taxon>
    </lineage>
</organism>
<dbReference type="AlphaFoldDB" id="A0A1L3ZV13"/>
<dbReference type="GO" id="GO:0004340">
    <property type="term" value="F:glucokinase activity"/>
    <property type="evidence" value="ECO:0007669"/>
    <property type="project" value="UniProtKB-UniRule"/>
</dbReference>
<dbReference type="Pfam" id="PF02685">
    <property type="entry name" value="Glucokinase"/>
    <property type="match status" value="1"/>
</dbReference>
<proteinExistence type="inferred from homology"/>
<dbReference type="GO" id="GO:0005536">
    <property type="term" value="F:D-glucose binding"/>
    <property type="evidence" value="ECO:0007669"/>
    <property type="project" value="InterPro"/>
</dbReference>
<evidence type="ECO:0000313" key="6">
    <source>
        <dbReference type="Proteomes" id="UP000182063"/>
    </source>
</evidence>
<dbReference type="Gene3D" id="3.30.420.40">
    <property type="match status" value="1"/>
</dbReference>
<keyword evidence="3" id="KW-0547">Nucleotide-binding</keyword>